<reference evidence="1" key="1">
    <citation type="submission" date="2019-12" db="EMBL/GenBank/DDBJ databases">
        <title>Genome sequencing and annotation of Brassica cretica.</title>
        <authorList>
            <person name="Studholme D.J."/>
            <person name="Sarris P."/>
        </authorList>
    </citation>
    <scope>NUCLEOTIDE SEQUENCE</scope>
    <source>
        <strain evidence="1">PFS-109/04</strain>
        <tissue evidence="1">Leaf</tissue>
    </source>
</reference>
<proteinExistence type="predicted"/>
<comment type="caution">
    <text evidence="1">The sequence shown here is derived from an EMBL/GenBank/DDBJ whole genome shotgun (WGS) entry which is preliminary data.</text>
</comment>
<name>A0A8S9PKC8_BRACR</name>
<evidence type="ECO:0000313" key="2">
    <source>
        <dbReference type="Proteomes" id="UP000712600"/>
    </source>
</evidence>
<dbReference type="EMBL" id="QGKX02001521">
    <property type="protein sequence ID" value="KAF3514042.1"/>
    <property type="molecule type" value="Genomic_DNA"/>
</dbReference>
<sequence>MPSFDGTSKPPLKWRRVLLKDLKVSGAAQYRSKGIMSIAREVSAVNRLGIKVILRDIFDLTAIGLRLLLEEEISFVDPPGLGPVALIVPLLIVSLSHSDLCNLFIIPGYERRGTKKLAAGDVAHWNFLAKELSRLISRLGVSYFQELKTLSNTQKMTQSSVSMAGASIPCVI</sequence>
<protein>
    <submittedName>
        <fullName evidence="1">Uncharacterized protein</fullName>
    </submittedName>
</protein>
<accession>A0A8S9PKC8</accession>
<dbReference type="AlphaFoldDB" id="A0A8S9PKC8"/>
<gene>
    <name evidence="1" type="ORF">F2Q69_00004681</name>
</gene>
<organism evidence="1 2">
    <name type="scientific">Brassica cretica</name>
    <name type="common">Mustard</name>
    <dbReference type="NCBI Taxonomy" id="69181"/>
    <lineage>
        <taxon>Eukaryota</taxon>
        <taxon>Viridiplantae</taxon>
        <taxon>Streptophyta</taxon>
        <taxon>Embryophyta</taxon>
        <taxon>Tracheophyta</taxon>
        <taxon>Spermatophyta</taxon>
        <taxon>Magnoliopsida</taxon>
        <taxon>eudicotyledons</taxon>
        <taxon>Gunneridae</taxon>
        <taxon>Pentapetalae</taxon>
        <taxon>rosids</taxon>
        <taxon>malvids</taxon>
        <taxon>Brassicales</taxon>
        <taxon>Brassicaceae</taxon>
        <taxon>Brassiceae</taxon>
        <taxon>Brassica</taxon>
    </lineage>
</organism>
<dbReference type="Proteomes" id="UP000712600">
    <property type="component" value="Unassembled WGS sequence"/>
</dbReference>
<evidence type="ECO:0000313" key="1">
    <source>
        <dbReference type="EMBL" id="KAF3514042.1"/>
    </source>
</evidence>